<dbReference type="Pfam" id="PF12465">
    <property type="entry name" value="Pr_beta_C"/>
    <property type="match status" value="1"/>
</dbReference>
<keyword evidence="4" id="KW-0888">Threonine protease</keyword>
<comment type="function">
    <text evidence="11">Component of the proteasome, a multicatalytic proteinase complex which is characterized by its ability to cleave peptides with Arg, Phe, Tyr, Leu, and Glu adjacent to the leaving group at neutral or slightly basic pH. The proteasome has an ATP-dependent proteolytic activity.</text>
</comment>
<evidence type="ECO:0000256" key="11">
    <source>
        <dbReference type="RuleBase" id="RU004203"/>
    </source>
</evidence>
<dbReference type="InterPro" id="IPR024689">
    <property type="entry name" value="Proteasome_bsu_C"/>
</dbReference>
<dbReference type="FunFam" id="3.60.20.10:FF:000005">
    <property type="entry name" value="Proteasome subunit beta type-2"/>
    <property type="match status" value="1"/>
</dbReference>
<sequence length="274" mass="29680">MASTFMADLPASGFSFENCKRNAFLFEKGAKPPTTVKTGTTIVGVVFKDGVVLGADTRATGGNMVSDKNCQKIHKMAPNMLCCGAGTAADCDKTTTMMASQLELHRLNTGRQVRVCTATRLLKQMLFRYQGYIGAYLVLGGVDSQGPHISTIQAHGSTVNTPYSAMGSGMLGAMSVLEMRWRPDMEEEEAKKLVRDAIAAGIFNDLGSGSNVDLAVIKANDQVEYLRGYELANKKGERKQRYDYPKGSSVVLSEVKRPVIVESTQVRQVAMDTS</sequence>
<evidence type="ECO:0000313" key="14">
    <source>
        <dbReference type="Proteomes" id="UP000318571"/>
    </source>
</evidence>
<dbReference type="CDD" id="cd03763">
    <property type="entry name" value="proteasome_beta_type_7"/>
    <property type="match status" value="1"/>
</dbReference>
<dbReference type="PANTHER" id="PTHR32194:SF4">
    <property type="entry name" value="PROTEASOME SUBUNIT BETA TYPE-7"/>
    <property type="match status" value="1"/>
</dbReference>
<comment type="subunit">
    <text evidence="9">The 26S proteasome consists of a 20S proteasome core and two 19S regulatory subunits. The 20S proteasome core is composed of 28 subunits that are arranged in four stacked rings, resulting in a barrel-shaped structure. The two end rings are each formed by seven alpha subunits, and the two central rings are each formed by seven beta subunits. The catalytic chamber with the active sites is on the inside of the barrel.</text>
</comment>
<evidence type="ECO:0000256" key="6">
    <source>
        <dbReference type="ARBA" id="ARBA00022942"/>
    </source>
</evidence>
<keyword evidence="3" id="KW-0645">Protease</keyword>
<dbReference type="InterPro" id="IPR029055">
    <property type="entry name" value="Ntn_hydrolases_N"/>
</dbReference>
<evidence type="ECO:0000256" key="5">
    <source>
        <dbReference type="ARBA" id="ARBA00022801"/>
    </source>
</evidence>
<dbReference type="Proteomes" id="UP000318571">
    <property type="component" value="Chromosome 10"/>
</dbReference>
<keyword evidence="14" id="KW-1185">Reference proteome</keyword>
<evidence type="ECO:0000256" key="8">
    <source>
        <dbReference type="ARBA" id="ARBA00024953"/>
    </source>
</evidence>
<protein>
    <recommendedName>
        <fullName evidence="11">Proteasome subunit beta</fullName>
    </recommendedName>
</protein>
<comment type="subcellular location">
    <subcellularLocation>
        <location evidence="11">Cytoplasm</location>
    </subcellularLocation>
    <subcellularLocation>
        <location evidence="11">Nucleus</location>
    </subcellularLocation>
</comment>
<reference evidence="13 14" key="1">
    <citation type="journal article" date="2018" name="Nat. Ecol. Evol.">
        <title>Genomic signatures of mitonuclear coevolution across populations of Tigriopus californicus.</title>
        <authorList>
            <person name="Barreto F.S."/>
            <person name="Watson E.T."/>
            <person name="Lima T.G."/>
            <person name="Willett C.S."/>
            <person name="Edmands S."/>
            <person name="Li W."/>
            <person name="Burton R.S."/>
        </authorList>
    </citation>
    <scope>NUCLEOTIDE SEQUENCE [LARGE SCALE GENOMIC DNA]</scope>
    <source>
        <strain evidence="13 14">San Diego</strain>
    </source>
</reference>
<gene>
    <name evidence="13" type="ORF">TCAL_10984</name>
</gene>
<dbReference type="GO" id="GO:0005737">
    <property type="term" value="C:cytoplasm"/>
    <property type="evidence" value="ECO:0007669"/>
    <property type="project" value="UniProtKB-SubCell"/>
</dbReference>
<dbReference type="PROSITE" id="PS51476">
    <property type="entry name" value="PROTEASOME_BETA_2"/>
    <property type="match status" value="1"/>
</dbReference>
<keyword evidence="6 11" id="KW-0647">Proteasome</keyword>
<evidence type="ECO:0000259" key="12">
    <source>
        <dbReference type="Pfam" id="PF12465"/>
    </source>
</evidence>
<proteinExistence type="inferred from homology"/>
<dbReference type="GO" id="GO:0005634">
    <property type="term" value="C:nucleus"/>
    <property type="evidence" value="ECO:0007669"/>
    <property type="project" value="UniProtKB-SubCell"/>
</dbReference>
<dbReference type="InterPro" id="IPR000243">
    <property type="entry name" value="Pept_T1A_subB"/>
</dbReference>
<comment type="similarity">
    <text evidence="11">Belongs to the peptidase T1B family.</text>
</comment>
<accession>A0A553NDW5</accession>
<evidence type="ECO:0000256" key="10">
    <source>
        <dbReference type="PIRSR" id="PIRSR600243-1"/>
    </source>
</evidence>
<comment type="subunit">
    <text evidence="11">Component of the proteasome complex.</text>
</comment>
<comment type="function">
    <text evidence="8">Non-catalytic component of the proteasome, a multicatalytic proteinase complex which is characterized by its ability to cleave peptides with Arg, Phe, Tyr, Leu, and Glu adjacent to the leaving group at neutral or slightly basic pH. The proteasome has an ATP-dependent proteolytic activity.</text>
</comment>
<dbReference type="InterPro" id="IPR016050">
    <property type="entry name" value="Proteasome_bsu_CS"/>
</dbReference>
<dbReference type="STRING" id="6832.A0A553NDW5"/>
<evidence type="ECO:0000256" key="7">
    <source>
        <dbReference type="ARBA" id="ARBA00023242"/>
    </source>
</evidence>
<evidence type="ECO:0000256" key="1">
    <source>
        <dbReference type="ARBA" id="ARBA00001198"/>
    </source>
</evidence>
<dbReference type="PRINTS" id="PR00141">
    <property type="entry name" value="PROTEASOME"/>
</dbReference>
<evidence type="ECO:0000256" key="4">
    <source>
        <dbReference type="ARBA" id="ARBA00022698"/>
    </source>
</evidence>
<evidence type="ECO:0000256" key="3">
    <source>
        <dbReference type="ARBA" id="ARBA00022670"/>
    </source>
</evidence>
<keyword evidence="5" id="KW-0378">Hydrolase</keyword>
<dbReference type="InterPro" id="IPR023333">
    <property type="entry name" value="Proteasome_suB-type"/>
</dbReference>
<evidence type="ECO:0000256" key="2">
    <source>
        <dbReference type="ARBA" id="ARBA00022490"/>
    </source>
</evidence>
<dbReference type="Pfam" id="PF00227">
    <property type="entry name" value="Proteasome"/>
    <property type="match status" value="1"/>
</dbReference>
<keyword evidence="2 11" id="KW-0963">Cytoplasm</keyword>
<dbReference type="InterPro" id="IPR001353">
    <property type="entry name" value="Proteasome_sua/b"/>
</dbReference>
<dbReference type="PROSITE" id="PS00854">
    <property type="entry name" value="PROTEASOME_BETA_1"/>
    <property type="match status" value="1"/>
</dbReference>
<organism evidence="13 14">
    <name type="scientific">Tigriopus californicus</name>
    <name type="common">Marine copepod</name>
    <dbReference type="NCBI Taxonomy" id="6832"/>
    <lineage>
        <taxon>Eukaryota</taxon>
        <taxon>Metazoa</taxon>
        <taxon>Ecdysozoa</taxon>
        <taxon>Arthropoda</taxon>
        <taxon>Crustacea</taxon>
        <taxon>Multicrustacea</taxon>
        <taxon>Hexanauplia</taxon>
        <taxon>Copepoda</taxon>
        <taxon>Harpacticoida</taxon>
        <taxon>Harpacticidae</taxon>
        <taxon>Tigriopus</taxon>
    </lineage>
</organism>
<dbReference type="GO" id="GO:0005839">
    <property type="term" value="C:proteasome core complex"/>
    <property type="evidence" value="ECO:0007669"/>
    <property type="project" value="InterPro"/>
</dbReference>
<name>A0A553NDW5_TIGCA</name>
<dbReference type="GO" id="GO:0004298">
    <property type="term" value="F:threonine-type endopeptidase activity"/>
    <property type="evidence" value="ECO:0007669"/>
    <property type="project" value="UniProtKB-KW"/>
</dbReference>
<dbReference type="AlphaFoldDB" id="A0A553NDW5"/>
<dbReference type="SUPFAM" id="SSF56235">
    <property type="entry name" value="N-terminal nucleophile aminohydrolases (Ntn hydrolases)"/>
    <property type="match status" value="1"/>
</dbReference>
<evidence type="ECO:0000313" key="13">
    <source>
        <dbReference type="EMBL" id="TRY63621.1"/>
    </source>
</evidence>
<dbReference type="PANTHER" id="PTHR32194">
    <property type="entry name" value="METALLOPROTEASE TLDD"/>
    <property type="match status" value="1"/>
</dbReference>
<evidence type="ECO:0000256" key="9">
    <source>
        <dbReference type="ARBA" id="ARBA00026071"/>
    </source>
</evidence>
<feature type="domain" description="Proteasome beta subunit C-terminal" evidence="12">
    <location>
        <begin position="232"/>
        <end position="264"/>
    </location>
</feature>
<dbReference type="OrthoDB" id="429533at2759"/>
<feature type="active site" description="Nucleophile" evidence="10">
    <location>
        <position position="40"/>
    </location>
</feature>
<dbReference type="OMA" id="KQHLFRH"/>
<dbReference type="GO" id="GO:0051603">
    <property type="term" value="P:proteolysis involved in protein catabolic process"/>
    <property type="evidence" value="ECO:0007669"/>
    <property type="project" value="InterPro"/>
</dbReference>
<dbReference type="EMBL" id="VCGU01000458">
    <property type="protein sequence ID" value="TRY63621.1"/>
    <property type="molecule type" value="Genomic_DNA"/>
</dbReference>
<comment type="caution">
    <text evidence="13">The sequence shown here is derived from an EMBL/GenBank/DDBJ whole genome shotgun (WGS) entry which is preliminary data.</text>
</comment>
<keyword evidence="7 11" id="KW-0539">Nucleus</keyword>
<dbReference type="Gene3D" id="3.60.20.10">
    <property type="entry name" value="Glutamine Phosphoribosylpyrophosphate, subunit 1, domain 1"/>
    <property type="match status" value="1"/>
</dbReference>
<comment type="catalytic activity">
    <reaction evidence="1">
        <text>Cleavage of peptide bonds with very broad specificity.</text>
        <dbReference type="EC" id="3.4.25.1"/>
    </reaction>
</comment>